<sequence length="81" mass="9570">MNKPLNVYHVYDDVNDELTICESWDDVQSYASVWCERLNEEDKAMGDEQRYSVDTRKDIEAVFEVCNISCEQVQERIKQAM</sequence>
<dbReference type="AlphaFoldDB" id="A0AAP7LV20"/>
<evidence type="ECO:0000313" key="1">
    <source>
        <dbReference type="EMBL" id="OEK59085.1"/>
    </source>
</evidence>
<evidence type="ECO:0000313" key="2">
    <source>
        <dbReference type="Proteomes" id="UP000095464"/>
    </source>
</evidence>
<dbReference type="EMBL" id="LNPX01000001">
    <property type="protein sequence ID" value="OEK59085.1"/>
    <property type="molecule type" value="Genomic_DNA"/>
</dbReference>
<dbReference type="Proteomes" id="UP000095464">
    <property type="component" value="Unassembled WGS sequence"/>
</dbReference>
<gene>
    <name evidence="1" type="ORF">ASS94_00025</name>
</gene>
<protein>
    <submittedName>
        <fullName evidence="1">Uncharacterized protein</fullName>
    </submittedName>
</protein>
<proteinExistence type="predicted"/>
<reference evidence="2" key="1">
    <citation type="submission" date="2015-11" db="EMBL/GenBank/DDBJ databases">
        <title>Genomic diversity of Staphylococcus saprophyticus strains from urinary tract infections, animal surfaces, and fermented foods.</title>
        <authorList>
            <person name="Wolfe B.E."/>
        </authorList>
    </citation>
    <scope>NUCLEOTIDE SEQUENCE [LARGE SCALE GENOMIC DNA]</scope>
    <source>
        <strain evidence="2">738_7</strain>
    </source>
</reference>
<organism evidence="1 2">
    <name type="scientific">Staphylococcus equorum</name>
    <dbReference type="NCBI Taxonomy" id="246432"/>
    <lineage>
        <taxon>Bacteria</taxon>
        <taxon>Bacillati</taxon>
        <taxon>Bacillota</taxon>
        <taxon>Bacilli</taxon>
        <taxon>Bacillales</taxon>
        <taxon>Staphylococcaceae</taxon>
        <taxon>Staphylococcus</taxon>
    </lineage>
</organism>
<name>A0AAP7LV20_9STAP</name>
<accession>A0AAP7LV20</accession>
<dbReference type="RefSeq" id="WP_069854211.1">
    <property type="nucleotide sequence ID" value="NZ_LNPX01000001.1"/>
</dbReference>
<comment type="caution">
    <text evidence="1">The sequence shown here is derived from an EMBL/GenBank/DDBJ whole genome shotgun (WGS) entry which is preliminary data.</text>
</comment>